<sequence>MLVWSGALQDKIDRIAEFLGIDQRFKTKWITSPHSGVRPPASSPSSFRPRPWSSPRPTSSGRPQSQAWSAERVMEDTKDRVVASRGDPGNTRLVLTESTVQFWQYRGQTFKWLLTMGYAVMVLAAHQRERKGGETLMFPAMANKDALVQYASLFHDVTRTVGERRTRDGSSSPGREDHRLDGFGEHQSVSYRDLYEGKDREKRSYVQWIQRQKVRPGSKMEALQKYIQRRDVKEIAVRRRALCLQPSEFHNQQLRIGKLRGVADVRRVLCSAAGRGTHTAGDGTIAFRCRPAGCVHGTGD</sequence>
<accession>A0AAD9DL18</accession>
<gene>
    <name evidence="2" type="ORF">P4O66_018139</name>
</gene>
<feature type="region of interest" description="Disordered" evidence="1">
    <location>
        <begin position="32"/>
        <end position="74"/>
    </location>
</feature>
<feature type="compositionally biased region" description="Low complexity" evidence="1">
    <location>
        <begin position="38"/>
        <end position="65"/>
    </location>
</feature>
<evidence type="ECO:0000313" key="2">
    <source>
        <dbReference type="EMBL" id="KAK1786450.1"/>
    </source>
</evidence>
<keyword evidence="3" id="KW-1185">Reference proteome</keyword>
<dbReference type="EMBL" id="JAROKS010000025">
    <property type="protein sequence ID" value="KAK1786450.1"/>
    <property type="molecule type" value="Genomic_DNA"/>
</dbReference>
<organism evidence="2 3">
    <name type="scientific">Electrophorus voltai</name>
    <dbReference type="NCBI Taxonomy" id="2609070"/>
    <lineage>
        <taxon>Eukaryota</taxon>
        <taxon>Metazoa</taxon>
        <taxon>Chordata</taxon>
        <taxon>Craniata</taxon>
        <taxon>Vertebrata</taxon>
        <taxon>Euteleostomi</taxon>
        <taxon>Actinopterygii</taxon>
        <taxon>Neopterygii</taxon>
        <taxon>Teleostei</taxon>
        <taxon>Ostariophysi</taxon>
        <taxon>Gymnotiformes</taxon>
        <taxon>Gymnotoidei</taxon>
        <taxon>Gymnotidae</taxon>
        <taxon>Electrophorus</taxon>
    </lineage>
</organism>
<protein>
    <submittedName>
        <fullName evidence="2">Uncharacterized protein</fullName>
    </submittedName>
</protein>
<dbReference type="Proteomes" id="UP001239994">
    <property type="component" value="Unassembled WGS sequence"/>
</dbReference>
<feature type="region of interest" description="Disordered" evidence="1">
    <location>
        <begin position="161"/>
        <end position="182"/>
    </location>
</feature>
<reference evidence="2" key="1">
    <citation type="submission" date="2023-03" db="EMBL/GenBank/DDBJ databases">
        <title>Electrophorus voltai genome.</title>
        <authorList>
            <person name="Bian C."/>
        </authorList>
    </citation>
    <scope>NUCLEOTIDE SEQUENCE</scope>
    <source>
        <strain evidence="2">CB-2022</strain>
        <tissue evidence="2">Muscle</tissue>
    </source>
</reference>
<evidence type="ECO:0000313" key="3">
    <source>
        <dbReference type="Proteomes" id="UP001239994"/>
    </source>
</evidence>
<dbReference type="AlphaFoldDB" id="A0AAD9DL18"/>
<proteinExistence type="predicted"/>
<evidence type="ECO:0000256" key="1">
    <source>
        <dbReference type="SAM" id="MobiDB-lite"/>
    </source>
</evidence>
<comment type="caution">
    <text evidence="2">The sequence shown here is derived from an EMBL/GenBank/DDBJ whole genome shotgun (WGS) entry which is preliminary data.</text>
</comment>
<name>A0AAD9DL18_9TELE</name>